<evidence type="ECO:0000313" key="1">
    <source>
        <dbReference type="EMBL" id="RWU08706.1"/>
    </source>
</evidence>
<dbReference type="EMBL" id="SAYW01000002">
    <property type="protein sequence ID" value="RWU08706.1"/>
    <property type="molecule type" value="Genomic_DNA"/>
</dbReference>
<sequence>MTYGGKITIGNNCSINPYTIIYGHGNGVEIGSNVLIAGHCMIIPSNHNFRDNKVPINQQGSTSRGIKIENDVWLGTGVKVLDGVTIAKGCIIAAGAVVTKSTEAYGIYMGVPAKKTKSRLDV</sequence>
<dbReference type="PANTHER" id="PTHR23416">
    <property type="entry name" value="SIALIC ACID SYNTHASE-RELATED"/>
    <property type="match status" value="1"/>
</dbReference>
<dbReference type="InterPro" id="IPR051159">
    <property type="entry name" value="Hexapeptide_acetyltransf"/>
</dbReference>
<keyword evidence="1" id="KW-0012">Acyltransferase</keyword>
<dbReference type="GO" id="GO:0016746">
    <property type="term" value="F:acyltransferase activity"/>
    <property type="evidence" value="ECO:0007669"/>
    <property type="project" value="UniProtKB-KW"/>
</dbReference>
<dbReference type="InterPro" id="IPR011004">
    <property type="entry name" value="Trimer_LpxA-like_sf"/>
</dbReference>
<dbReference type="Gene3D" id="2.160.10.10">
    <property type="entry name" value="Hexapeptide repeat proteins"/>
    <property type="match status" value="1"/>
</dbReference>
<dbReference type="CDD" id="cd04647">
    <property type="entry name" value="LbH_MAT_like"/>
    <property type="match status" value="1"/>
</dbReference>
<keyword evidence="2" id="KW-1185">Reference proteome</keyword>
<protein>
    <submittedName>
        <fullName evidence="1">Acyltransferase</fullName>
    </submittedName>
</protein>
<proteinExistence type="predicted"/>
<accession>A0A3S3Q035</accession>
<dbReference type="Pfam" id="PF00132">
    <property type="entry name" value="Hexapep"/>
    <property type="match status" value="1"/>
</dbReference>
<organism evidence="1 2">
    <name type="scientific">Pedobacter chitinilyticus</name>
    <dbReference type="NCBI Taxonomy" id="2233776"/>
    <lineage>
        <taxon>Bacteria</taxon>
        <taxon>Pseudomonadati</taxon>
        <taxon>Bacteroidota</taxon>
        <taxon>Sphingobacteriia</taxon>
        <taxon>Sphingobacteriales</taxon>
        <taxon>Sphingobacteriaceae</taxon>
        <taxon>Pedobacter</taxon>
    </lineage>
</organism>
<dbReference type="PANTHER" id="PTHR23416:SF78">
    <property type="entry name" value="LIPOPOLYSACCHARIDE BIOSYNTHESIS O-ACETYL TRANSFERASE WBBJ-RELATED"/>
    <property type="match status" value="1"/>
</dbReference>
<comment type="caution">
    <text evidence="1">The sequence shown here is derived from an EMBL/GenBank/DDBJ whole genome shotgun (WGS) entry which is preliminary data.</text>
</comment>
<dbReference type="OrthoDB" id="9801697at2"/>
<evidence type="ECO:0000313" key="2">
    <source>
        <dbReference type="Proteomes" id="UP000284120"/>
    </source>
</evidence>
<gene>
    <name evidence="1" type="ORF">DPV69_09525</name>
</gene>
<reference evidence="1 2" key="1">
    <citation type="submission" date="2018-06" db="EMBL/GenBank/DDBJ databases">
        <title>Pedobacter endophyticus sp. nov., an endophytic bacterium isolated from a leaf of Triticum aestivum.</title>
        <authorList>
            <person name="Zhang L."/>
        </authorList>
    </citation>
    <scope>NUCLEOTIDE SEQUENCE [LARGE SCALE GENOMIC DNA]</scope>
    <source>
        <strain evidence="1 2">CM134L-2</strain>
    </source>
</reference>
<keyword evidence="1" id="KW-0808">Transferase</keyword>
<dbReference type="AlphaFoldDB" id="A0A3S3Q035"/>
<dbReference type="SUPFAM" id="SSF51161">
    <property type="entry name" value="Trimeric LpxA-like enzymes"/>
    <property type="match status" value="1"/>
</dbReference>
<dbReference type="InterPro" id="IPR001451">
    <property type="entry name" value="Hexapep"/>
</dbReference>
<name>A0A3S3Q035_9SPHI</name>
<dbReference type="Proteomes" id="UP000284120">
    <property type="component" value="Unassembled WGS sequence"/>
</dbReference>